<proteinExistence type="predicted"/>
<keyword evidence="1" id="KW-0732">Signal</keyword>
<dbReference type="GO" id="GO:0016787">
    <property type="term" value="F:hydrolase activity"/>
    <property type="evidence" value="ECO:0007669"/>
    <property type="project" value="UniProtKB-KW"/>
</dbReference>
<protein>
    <submittedName>
        <fullName evidence="3">Alpha/beta hydrolase</fullName>
    </submittedName>
</protein>
<accession>A0ABQ5MYF9</accession>
<evidence type="ECO:0000313" key="3">
    <source>
        <dbReference type="EMBL" id="GLB68875.1"/>
    </source>
</evidence>
<evidence type="ECO:0000313" key="4">
    <source>
        <dbReference type="Proteomes" id="UP001209654"/>
    </source>
</evidence>
<feature type="signal peptide" evidence="1">
    <location>
        <begin position="1"/>
        <end position="46"/>
    </location>
</feature>
<feature type="chain" id="PRO_5046809274" evidence="1">
    <location>
        <begin position="47"/>
        <end position="479"/>
    </location>
</feature>
<dbReference type="SUPFAM" id="SSF53474">
    <property type="entry name" value="alpha/beta-Hydrolases"/>
    <property type="match status" value="1"/>
</dbReference>
<name>A0ABQ5MYF9_9MICC</name>
<sequence>MPQQISRCRRAPRPRRRILAAAATVSLALAPLITAASPAAPLPAYAAPATAAGGVTAEKRGSLPGGGSYVLFEPARWNGTLLVWNPGYGGSGAAAASAGPSAAVNEWLLGKGYAIAGTTSSTGGWAVKDLIANQPDVLAVVRAELGEPEEVIAWGSSMGGLTSAAIMEAHPDSFDAALPLCGSVAGSLPMLNGNLDGSFVLKMLLAPGDERLELVNVQNEAARQAAFRAVLEEAQSTPEGRARIALAASVAQIPTWTQSSQPEPSARDFAAQQEQLHAAFMFGVISPRQPLEARAGGNFSWNTGVDYAQSLVHSGNATLVRALYSDAGLSLADDLGVLASAERITADPDAVAYMQANATPTGDIDGPVLTLHETGDTAPTVAQAGTYSERVRSNGGNGLLRQAFVDRPGHCDYADAEIAALVTALQQRLEEGSWASLAHPASLNALADRIAAEDGLDRGGSFTHYKPNSMLRPEREVGQ</sequence>
<feature type="domain" description="Peptidase S9 prolyl oligopeptidase catalytic" evidence="2">
    <location>
        <begin position="122"/>
        <end position="183"/>
    </location>
</feature>
<dbReference type="InterPro" id="IPR029058">
    <property type="entry name" value="AB_hydrolase_fold"/>
</dbReference>
<comment type="caution">
    <text evidence="3">The sequence shown here is derived from an EMBL/GenBank/DDBJ whole genome shotgun (WGS) entry which is preliminary data.</text>
</comment>
<dbReference type="Gene3D" id="3.40.50.1820">
    <property type="entry name" value="alpha/beta hydrolase"/>
    <property type="match status" value="1"/>
</dbReference>
<dbReference type="Pfam" id="PF00326">
    <property type="entry name" value="Peptidase_S9"/>
    <property type="match status" value="1"/>
</dbReference>
<keyword evidence="4" id="KW-1185">Reference proteome</keyword>
<dbReference type="EMBL" id="BRVS01000025">
    <property type="protein sequence ID" value="GLB68875.1"/>
    <property type="molecule type" value="Genomic_DNA"/>
</dbReference>
<evidence type="ECO:0000256" key="1">
    <source>
        <dbReference type="SAM" id="SignalP"/>
    </source>
</evidence>
<evidence type="ECO:0000259" key="2">
    <source>
        <dbReference type="Pfam" id="PF00326"/>
    </source>
</evidence>
<reference evidence="3 4" key="1">
    <citation type="journal article" date="2023" name="Int. J. Syst. Evol. Microbiol.">
        <title>Arthrobacter mangrovi sp. nov., an actinobacterium isolated from the rhizosphere of a mangrove.</title>
        <authorList>
            <person name="Hamada M."/>
            <person name="Saitou S."/>
            <person name="Enomoto N."/>
            <person name="Nanri K."/>
            <person name="Hidaka K."/>
            <person name="Miura T."/>
            <person name="Tamura T."/>
        </authorList>
    </citation>
    <scope>NUCLEOTIDE SEQUENCE [LARGE SCALE GENOMIC DNA]</scope>
    <source>
        <strain evidence="3 4">NBRC 112813</strain>
    </source>
</reference>
<keyword evidence="3" id="KW-0378">Hydrolase</keyword>
<dbReference type="Proteomes" id="UP001209654">
    <property type="component" value="Unassembled WGS sequence"/>
</dbReference>
<gene>
    <name evidence="3" type="ORF">AHIS1636_33180</name>
</gene>
<dbReference type="InterPro" id="IPR001375">
    <property type="entry name" value="Peptidase_S9_cat"/>
</dbReference>
<organism evidence="3 4">
    <name type="scientific">Arthrobacter mangrovi</name>
    <dbReference type="NCBI Taxonomy" id="2966350"/>
    <lineage>
        <taxon>Bacteria</taxon>
        <taxon>Bacillati</taxon>
        <taxon>Actinomycetota</taxon>
        <taxon>Actinomycetes</taxon>
        <taxon>Micrococcales</taxon>
        <taxon>Micrococcaceae</taxon>
        <taxon>Arthrobacter</taxon>
    </lineage>
</organism>